<organism evidence="3 4">
    <name type="scientific">Aspergillus vadensis (strain CBS 113365 / IMI 142717 / IBT 24658)</name>
    <dbReference type="NCBI Taxonomy" id="1448311"/>
    <lineage>
        <taxon>Eukaryota</taxon>
        <taxon>Fungi</taxon>
        <taxon>Dikarya</taxon>
        <taxon>Ascomycota</taxon>
        <taxon>Pezizomycotina</taxon>
        <taxon>Eurotiomycetes</taxon>
        <taxon>Eurotiomycetidae</taxon>
        <taxon>Eurotiales</taxon>
        <taxon>Aspergillaceae</taxon>
        <taxon>Aspergillus</taxon>
        <taxon>Aspergillus subgen. Circumdati</taxon>
    </lineage>
</organism>
<dbReference type="AlphaFoldDB" id="A0A319BSZ1"/>
<dbReference type="PRINTS" id="PR00891">
    <property type="entry name" value="RABGDIREP"/>
</dbReference>
<dbReference type="Gene3D" id="3.50.50.60">
    <property type="entry name" value="FAD/NAD(P)-binding domain"/>
    <property type="match status" value="1"/>
</dbReference>
<dbReference type="OrthoDB" id="9446342at2759"/>
<dbReference type="Pfam" id="PF00996">
    <property type="entry name" value="GDI"/>
    <property type="match status" value="1"/>
</dbReference>
<sequence>MEEIAPEYDVVVLGTGLTECVLSGVLSVKGNKVLHIDRNDHYGGEAASVNIETLFKKYGNVKPGDEPWKKYGRVNDWNIDLVPKLLMANGELTNILVSTDVTRYLEFKQIAGSYVQQGKGPKATVAKVPSDAGEALRSSLMGMFEKRRAKKFLEWVGEFKEDDPSTHQGLNVHNCTMKEVYDKFGLEANTCDFVGHSMALYSSDEYIHKPGMAVETINRIRLYVNSMARYGKSPYIYPLYGLGELPQGFARLSAIYGGTYMLNTSVDDVLYDESGKVSGIKATMKDRDNEAESMTFSTKTKKILADPSYFPGKARVTGYLLKAICILNHPIDKTDSSDSLQLIIPQSQVGRKHDIYIAMVSSAHNVCPKGYYIAIVSTIAETDANHHLELEPGFERLGKIEEKFMGAPIPLYEPIESGEKDNIFISKSYDPSSHFETTTDDVRDIYRRATGEELVVEGLREGQKLAEE</sequence>
<dbReference type="GO" id="GO:0005737">
    <property type="term" value="C:cytoplasm"/>
    <property type="evidence" value="ECO:0007669"/>
    <property type="project" value="TreeGrafter"/>
</dbReference>
<dbReference type="Gene3D" id="3.30.519.10">
    <property type="entry name" value="Guanine Nucleotide Dissociation Inhibitor, domain 2"/>
    <property type="match status" value="1"/>
</dbReference>
<proteinExistence type="inferred from homology"/>
<keyword evidence="4" id="KW-1185">Reference proteome</keyword>
<dbReference type="InterPro" id="IPR018203">
    <property type="entry name" value="GDP_dissociation_inhibitor"/>
</dbReference>
<dbReference type="GO" id="GO:0007264">
    <property type="term" value="P:small GTPase-mediated signal transduction"/>
    <property type="evidence" value="ECO:0007669"/>
    <property type="project" value="InterPro"/>
</dbReference>
<evidence type="ECO:0000313" key="3">
    <source>
        <dbReference type="EMBL" id="PYH74589.1"/>
    </source>
</evidence>
<gene>
    <name evidence="3" type="ORF">BO88DRAFT_400258</name>
</gene>
<dbReference type="Gene3D" id="1.10.405.10">
    <property type="entry name" value="Guanine Nucleotide Dissociation Inhibitor, domain 1"/>
    <property type="match status" value="1"/>
</dbReference>
<dbReference type="InterPro" id="IPR000806">
    <property type="entry name" value="RabGDI"/>
</dbReference>
<protein>
    <recommendedName>
        <fullName evidence="2">Rab GDP dissociation inhibitor</fullName>
    </recommendedName>
</protein>
<evidence type="ECO:0000256" key="1">
    <source>
        <dbReference type="ARBA" id="ARBA00005593"/>
    </source>
</evidence>
<evidence type="ECO:0000256" key="2">
    <source>
        <dbReference type="RuleBase" id="RU363124"/>
    </source>
</evidence>
<dbReference type="InterPro" id="IPR036188">
    <property type="entry name" value="FAD/NAD-bd_sf"/>
</dbReference>
<dbReference type="GeneID" id="37210109"/>
<dbReference type="PANTHER" id="PTHR11787">
    <property type="entry name" value="RAB GDP-DISSOCIATION INHIBITOR"/>
    <property type="match status" value="1"/>
</dbReference>
<dbReference type="PRINTS" id="PR00892">
    <property type="entry name" value="RABGDI"/>
</dbReference>
<dbReference type="RefSeq" id="XP_025568383.1">
    <property type="nucleotide sequence ID" value="XM_025705517.1"/>
</dbReference>
<dbReference type="GO" id="GO:0005093">
    <property type="term" value="F:Rab GDP-dissociation inhibitor activity"/>
    <property type="evidence" value="ECO:0007669"/>
    <property type="project" value="InterPro"/>
</dbReference>
<reference evidence="3" key="1">
    <citation type="submission" date="2016-12" db="EMBL/GenBank/DDBJ databases">
        <title>The genomes of Aspergillus section Nigri reveals drivers in fungal speciation.</title>
        <authorList>
            <consortium name="DOE Joint Genome Institute"/>
            <person name="Vesth T.C."/>
            <person name="Nybo J."/>
            <person name="Theobald S."/>
            <person name="Brandl J."/>
            <person name="Frisvad J.C."/>
            <person name="Nielsen K.F."/>
            <person name="Lyhne E.K."/>
            <person name="Kogle M.E."/>
            <person name="Kuo A."/>
            <person name="Riley R."/>
            <person name="Clum A."/>
            <person name="Nolan M."/>
            <person name="Lipzen A."/>
            <person name="Salamov A."/>
            <person name="Henrissat B."/>
            <person name="Wiebenga A."/>
            <person name="De Vries R.P."/>
            <person name="Grigoriev I.V."/>
            <person name="Mortensen U.H."/>
            <person name="Andersen M.R."/>
            <person name="Baker S.E."/>
        </authorList>
    </citation>
    <scope>NUCLEOTIDE SEQUENCE [LARGE SCALE GENOMIC DNA]</scope>
    <source>
        <strain evidence="3">CBS 113365</strain>
    </source>
</reference>
<evidence type="ECO:0000313" key="4">
    <source>
        <dbReference type="Proteomes" id="UP000248405"/>
    </source>
</evidence>
<dbReference type="PANTHER" id="PTHR11787:SF8">
    <property type="entry name" value="RAB GDP DISSOCIATION INHIBITOR"/>
    <property type="match status" value="1"/>
</dbReference>
<dbReference type="GO" id="GO:0016192">
    <property type="term" value="P:vesicle-mediated transport"/>
    <property type="evidence" value="ECO:0007669"/>
    <property type="project" value="TreeGrafter"/>
</dbReference>
<dbReference type="Proteomes" id="UP000248405">
    <property type="component" value="Unassembled WGS sequence"/>
</dbReference>
<dbReference type="GO" id="GO:0015031">
    <property type="term" value="P:protein transport"/>
    <property type="evidence" value="ECO:0007669"/>
    <property type="project" value="InterPro"/>
</dbReference>
<dbReference type="EMBL" id="KZ821614">
    <property type="protein sequence ID" value="PYH74589.1"/>
    <property type="molecule type" value="Genomic_DNA"/>
</dbReference>
<dbReference type="FunFam" id="1.10.405.10:FF:000001">
    <property type="entry name" value="Rab GDP dissociation inhibitor"/>
    <property type="match status" value="1"/>
</dbReference>
<accession>A0A319BSZ1</accession>
<dbReference type="SUPFAM" id="SSF51905">
    <property type="entry name" value="FAD/NAD(P)-binding domain"/>
    <property type="match status" value="2"/>
</dbReference>
<comment type="similarity">
    <text evidence="1 2">Belongs to the Rab GDI family.</text>
</comment>
<name>A0A319BSZ1_ASPVC</name>